<reference evidence="8 9" key="1">
    <citation type="submission" date="2020-06" db="EMBL/GenBank/DDBJ databases">
        <title>Genome sequence of 2 isolates from Red Sea Mangroves.</title>
        <authorList>
            <person name="Sefrji F."/>
            <person name="Michoud G."/>
            <person name="Merlino G."/>
            <person name="Daffonchio D."/>
        </authorList>
    </citation>
    <scope>NUCLEOTIDE SEQUENCE [LARGE SCALE GENOMIC DNA]</scope>
    <source>
        <strain evidence="8 9">R1DC25</strain>
    </source>
</reference>
<dbReference type="InterPro" id="IPR015590">
    <property type="entry name" value="Aldehyde_DH_dom"/>
</dbReference>
<dbReference type="PANTHER" id="PTHR11699">
    <property type="entry name" value="ALDEHYDE DEHYDROGENASE-RELATED"/>
    <property type="match status" value="1"/>
</dbReference>
<evidence type="ECO:0000259" key="7">
    <source>
        <dbReference type="Pfam" id="PF00171"/>
    </source>
</evidence>
<evidence type="ECO:0000256" key="3">
    <source>
        <dbReference type="ARBA" id="ARBA00023002"/>
    </source>
</evidence>
<evidence type="ECO:0000256" key="4">
    <source>
        <dbReference type="ARBA" id="ARBA00023097"/>
    </source>
</evidence>
<evidence type="ECO:0000256" key="2">
    <source>
        <dbReference type="ARBA" id="ARBA00022958"/>
    </source>
</evidence>
<keyword evidence="4" id="KW-0558">Oxidation</keyword>
<accession>A0A7S8C1F0</accession>
<dbReference type="AlphaFoldDB" id="A0A7S8C1F0"/>
<feature type="active site" evidence="5">
    <location>
        <position position="270"/>
    </location>
</feature>
<dbReference type="PROSITE" id="PS00687">
    <property type="entry name" value="ALDEHYDE_DEHYDR_GLU"/>
    <property type="match status" value="1"/>
</dbReference>
<dbReference type="InterPro" id="IPR016160">
    <property type="entry name" value="Ald_DH_CS_CYS"/>
</dbReference>
<keyword evidence="3 6" id="KW-0560">Oxidoreductase</keyword>
<dbReference type="FunFam" id="3.40.309.10:FF:000012">
    <property type="entry name" value="Betaine aldehyde dehydrogenase"/>
    <property type="match status" value="1"/>
</dbReference>
<dbReference type="KEGG" id="kmn:HW532_02065"/>
<keyword evidence="2" id="KW-0630">Potassium</keyword>
<dbReference type="Gene3D" id="3.40.605.10">
    <property type="entry name" value="Aldehyde Dehydrogenase, Chain A, domain 1"/>
    <property type="match status" value="1"/>
</dbReference>
<dbReference type="FunFam" id="3.40.605.10:FF:000001">
    <property type="entry name" value="Aldehyde dehydrogenase 1"/>
    <property type="match status" value="1"/>
</dbReference>
<name>A0A7S8C1F0_9HYPH</name>
<evidence type="ECO:0000256" key="5">
    <source>
        <dbReference type="PROSITE-ProRule" id="PRU10007"/>
    </source>
</evidence>
<sequence length="501" mass="53926">MEAIPVSAAEDYRKQVSQISYRNQAFIDGSFVGAASGATFDCISPIDGKVLTRVAACDKEDVDRAVAAARRAFDAGVWSDIAPRKRKKILLKFATLIDDHKDELALLETLDMGKPIAESRGSDIPGVVNTVAFYAEAIDKMYDEMAPRRPDSISLITREPLGVVAAVVPWNFPLSMAGWKFGPALAAGNAVIVKPAEQSPLTAIRVAELAAEAGIPDGIFQVLPGFGETAGQALGRHMDVDMVAFTGSTEIGKLFLSYAGESNMKHVSLECGGKSPNIVFADVADLDFAAKAAAEGVFYNSGQVCTAATRLLVQEDVQDQFIQKVAEYARDWMPGDPLDPKTAMGPVVDSAQLDRVMNYIQVGSGEGAKIAAGGKRAREETGGYYIEPTIFSSVDNGMRIAQEEIFGPVLSTIPFRDEEEAVKIANETIYGLQASLWTRDINKAHKVARALKAGTVNINATDGGDITVPFGGYKQSGIGRDKSLHAFEKYTQLKHTFIQLY</sequence>
<dbReference type="InterPro" id="IPR016163">
    <property type="entry name" value="Ald_DH_C"/>
</dbReference>
<organism evidence="8 9">
    <name type="scientific">Kaustia mangrovi</name>
    <dbReference type="NCBI Taxonomy" id="2593653"/>
    <lineage>
        <taxon>Bacteria</taxon>
        <taxon>Pseudomonadati</taxon>
        <taxon>Pseudomonadota</taxon>
        <taxon>Alphaproteobacteria</taxon>
        <taxon>Hyphomicrobiales</taxon>
        <taxon>Parvibaculaceae</taxon>
        <taxon>Kaustia</taxon>
    </lineage>
</organism>
<proteinExistence type="inferred from homology"/>
<gene>
    <name evidence="8" type="ORF">HW532_02065</name>
</gene>
<dbReference type="FunFam" id="3.40.605.10:FF:000026">
    <property type="entry name" value="Aldehyde dehydrogenase, putative"/>
    <property type="match status" value="1"/>
</dbReference>
<comment type="similarity">
    <text evidence="1 6">Belongs to the aldehyde dehydrogenase family.</text>
</comment>
<dbReference type="SUPFAM" id="SSF53720">
    <property type="entry name" value="ALDH-like"/>
    <property type="match status" value="1"/>
</dbReference>
<keyword evidence="9" id="KW-1185">Reference proteome</keyword>
<evidence type="ECO:0000256" key="6">
    <source>
        <dbReference type="RuleBase" id="RU003345"/>
    </source>
</evidence>
<dbReference type="Pfam" id="PF00171">
    <property type="entry name" value="Aldedh"/>
    <property type="match status" value="1"/>
</dbReference>
<dbReference type="EMBL" id="CP058214">
    <property type="protein sequence ID" value="QPC41615.1"/>
    <property type="molecule type" value="Genomic_DNA"/>
</dbReference>
<dbReference type="InterPro" id="IPR016162">
    <property type="entry name" value="Ald_DH_N"/>
</dbReference>
<evidence type="ECO:0000256" key="1">
    <source>
        <dbReference type="ARBA" id="ARBA00009986"/>
    </source>
</evidence>
<protein>
    <submittedName>
        <fullName evidence="8">Aldehyde dehydrogenase</fullName>
    </submittedName>
</protein>
<dbReference type="InterPro" id="IPR029510">
    <property type="entry name" value="Ald_DH_CS_GLU"/>
</dbReference>
<dbReference type="Proteomes" id="UP000593594">
    <property type="component" value="Chromosome"/>
</dbReference>
<feature type="domain" description="Aldehyde dehydrogenase" evidence="7">
    <location>
        <begin position="34"/>
        <end position="495"/>
    </location>
</feature>
<dbReference type="Gene3D" id="3.40.309.10">
    <property type="entry name" value="Aldehyde Dehydrogenase, Chain A, domain 2"/>
    <property type="match status" value="1"/>
</dbReference>
<evidence type="ECO:0000313" key="9">
    <source>
        <dbReference type="Proteomes" id="UP000593594"/>
    </source>
</evidence>
<dbReference type="InterPro" id="IPR016161">
    <property type="entry name" value="Ald_DH/histidinol_DH"/>
</dbReference>
<dbReference type="PROSITE" id="PS00070">
    <property type="entry name" value="ALDEHYDE_DEHYDR_CYS"/>
    <property type="match status" value="1"/>
</dbReference>
<dbReference type="RefSeq" id="WP_213162835.1">
    <property type="nucleotide sequence ID" value="NZ_CP058214.1"/>
</dbReference>
<dbReference type="GO" id="GO:0004030">
    <property type="term" value="F:aldehyde dehydrogenase [NAD(P)+] activity"/>
    <property type="evidence" value="ECO:0007669"/>
    <property type="project" value="UniProtKB-ARBA"/>
</dbReference>
<evidence type="ECO:0000313" key="8">
    <source>
        <dbReference type="EMBL" id="QPC41615.1"/>
    </source>
</evidence>
<dbReference type="CDD" id="cd07112">
    <property type="entry name" value="ALDH_GABALDH-PuuC"/>
    <property type="match status" value="1"/>
</dbReference>